<reference evidence="3 5" key="10">
    <citation type="journal article" date="2015" name="G3 (Bethesda)">
        <title>Gene Model Annotations for Drosophila melanogaster: The Rule-Benders.</title>
        <authorList>
            <consortium name="FlyBase Consortium"/>
            <person name="Crosby M.A."/>
            <person name="Gramates L.S."/>
            <person name="Dos Santos G."/>
            <person name="Matthews B.B."/>
            <person name="St Pierre S.E."/>
            <person name="Zhou P."/>
            <person name="Schroeder A.J."/>
            <person name="Falls K."/>
            <person name="Emmert D.B."/>
            <person name="Russo S.M."/>
            <person name="Gelbart W.M."/>
            <person name="null"/>
        </authorList>
    </citation>
    <scope>NUCLEOTIDE SEQUENCE [LARGE SCALE GENOMIC DNA]</scope>
    <source>
        <strain evidence="5">Berkeley</strain>
    </source>
</reference>
<dbReference type="FlyBase" id="FBgn0032706">
    <property type="gene designation" value="Irk3"/>
</dbReference>
<dbReference type="RefSeq" id="NP_001286058.1">
    <property type="nucleotide sequence ID" value="NM_001299129.1"/>
</dbReference>
<dbReference type="BioGRID-ORCS" id="35131">
    <property type="hits" value="0 hits in 3 CRISPR screens"/>
</dbReference>
<dbReference type="VEuPathDB" id="VectorBase:FBgn0032706"/>
<evidence type="ECO:0000313" key="3">
    <source>
        <dbReference type="EMBL" id="AHN54572.1"/>
    </source>
</evidence>
<dbReference type="GO" id="GO:0042391">
    <property type="term" value="P:regulation of membrane potential"/>
    <property type="evidence" value="ECO:0000250"/>
    <property type="project" value="FlyBase"/>
</dbReference>
<dbReference type="InterPro" id="IPR040445">
    <property type="entry name" value="Kir_TM"/>
</dbReference>
<protein>
    <submittedName>
        <fullName evidence="3">Inwardly rectifying potassium channel 3, isoform C</fullName>
    </submittedName>
</protein>
<dbReference type="GO" id="GO:0005242">
    <property type="term" value="F:inward rectifier potassium channel activity"/>
    <property type="evidence" value="ECO:0000250"/>
    <property type="project" value="FlyBase"/>
</dbReference>
<reference evidence="3 5" key="4">
    <citation type="journal article" date="2002" name="Genome Biol.">
        <title>The transposable elements of the Drosophila melanogaster euchromatin: a genomics perspective.</title>
        <authorList>
            <person name="Kaminker J.S."/>
            <person name="Bergman C.M."/>
            <person name="Kronmiller B."/>
            <person name="Carlson J."/>
            <person name="Svirskas R."/>
            <person name="Patel S."/>
            <person name="Frise E."/>
            <person name="Wheeler D.A."/>
            <person name="Lewis S.E."/>
            <person name="Rubin G.M."/>
            <person name="Ashburner M."/>
            <person name="Celniker S.E."/>
        </authorList>
    </citation>
    <scope>NUCLEOTIDE SEQUENCE [LARGE SCALE GENOMIC DNA]</scope>
    <source>
        <strain evidence="5">Berkeley</strain>
    </source>
</reference>
<feature type="region of interest" description="Disordered" evidence="1">
    <location>
        <begin position="1"/>
        <end position="71"/>
    </location>
</feature>
<gene>
    <name evidence="3 4" type="primary">Irk3</name>
    <name evidence="3" type="synonym">dIRK-3</name>
    <name evidence="3" type="synonym">dKirIII</name>
    <name evidence="3" type="synonym">Dmel\CG10369</name>
    <name evidence="3" type="synonym">irk3</name>
    <name evidence="3 4" type="ORF">CG10369</name>
    <name evidence="3" type="ORF">Dmel_CG10369</name>
</gene>
<reference evidence="3 5" key="11">
    <citation type="journal article" date="2015" name="Genome Res.">
        <title>The Release 6 reference sequence of the Drosophila melanogaster genome.</title>
        <authorList>
            <person name="Hoskins R.A."/>
            <person name="Carlson J.W."/>
            <person name="Wan K.H."/>
            <person name="Park S."/>
            <person name="Mendez I."/>
            <person name="Galle S.E."/>
            <person name="Booth B.W."/>
            <person name="Pfeiffer B.D."/>
            <person name="George R.A."/>
            <person name="Svirskas R."/>
            <person name="Krzywinski M."/>
            <person name="Schein J."/>
            <person name="Accardo M.C."/>
            <person name="Damia E."/>
            <person name="Messina G."/>
            <person name="Mendez-Lago M."/>
            <person name="de Pablos B."/>
            <person name="Demakova O.V."/>
            <person name="Andreyeva E.N."/>
            <person name="Boldyreva L.V."/>
            <person name="Marra M."/>
            <person name="Carvalho A.B."/>
            <person name="Dimitri P."/>
            <person name="Villasante A."/>
            <person name="Zhimulev I.F."/>
            <person name="Rubin G.M."/>
            <person name="Karpen G.H."/>
            <person name="Celniker S.E."/>
        </authorList>
    </citation>
    <scope>NUCLEOTIDE SEQUENCE [LARGE SCALE GENOMIC DNA]</scope>
    <source>
        <strain evidence="5">Berkeley</strain>
    </source>
</reference>
<evidence type="ECO:0000256" key="1">
    <source>
        <dbReference type="SAM" id="MobiDB-lite"/>
    </source>
</evidence>
<dbReference type="PaxDb" id="7227-FBpp0112978"/>
<dbReference type="EMBL" id="AE014134">
    <property type="protein sequence ID" value="AHN54572.1"/>
    <property type="molecule type" value="Genomic_DNA"/>
</dbReference>
<proteinExistence type="predicted"/>
<name>X2JAW9_DROME</name>
<dbReference type="CTD" id="35131"/>
<feature type="domain" description="Potassium channel inwardly rectifying transmembrane" evidence="2">
    <location>
        <begin position="115"/>
        <end position="145"/>
    </location>
</feature>
<dbReference type="Pfam" id="PF01007">
    <property type="entry name" value="IRK"/>
    <property type="match status" value="1"/>
</dbReference>
<dbReference type="ExpressionAtlas" id="X2JAW9">
    <property type="expression patterns" value="baseline and differential"/>
</dbReference>
<feature type="region of interest" description="Disordered" evidence="1">
    <location>
        <begin position="181"/>
        <end position="205"/>
    </location>
</feature>
<dbReference type="GO" id="GO:0006813">
    <property type="term" value="P:potassium ion transport"/>
    <property type="evidence" value="ECO:0000250"/>
    <property type="project" value="FlyBase"/>
</dbReference>
<evidence type="ECO:0000313" key="4">
    <source>
        <dbReference type="FlyBase" id="FBgn0032706"/>
    </source>
</evidence>
<sequence length="205" mass="23267">MQSDASPLGAAATDSLTMHRSTSMPVKPKPLEQKPLLRSSEKETVNASDYYPESPGFVRRRRSKAAGDHLETRSEQNFPYAHDWAGSTIELTPDLGSGPRTSSSDGLRRSLNRVMEKNGKENVVFRRIPEKSWRYMRDLVTTLVRSWFGHRKTSTPRADQSRSDVYSITPSIQRRLDELANEPPHLSPHFSKSNPNQNERVTFSI</sequence>
<evidence type="ECO:0000313" key="5">
    <source>
        <dbReference type="Proteomes" id="UP000000803"/>
    </source>
</evidence>
<feature type="compositionally biased region" description="Polar residues" evidence="1">
    <location>
        <begin position="190"/>
        <end position="205"/>
    </location>
</feature>
<dbReference type="AlphaFoldDB" id="X2JAW9"/>
<keyword evidence="3" id="KW-0406">Ion transport</keyword>
<dbReference type="HOGENOM" id="CLU_1338801_0_0_1"/>
<reference evidence="3 5" key="5">
    <citation type="journal article" date="2002" name="Genome Biol.">
        <title>Heterochromatic sequences in a Drosophila whole-genome shotgun assembly.</title>
        <authorList>
            <person name="Hoskins R.A."/>
            <person name="Smith C.D."/>
            <person name="Carlson J.W."/>
            <person name="Carvalho A.B."/>
            <person name="Halpern A."/>
            <person name="Kaminker J.S."/>
            <person name="Kennedy C."/>
            <person name="Mungall C.J."/>
            <person name="Sullivan B.A."/>
            <person name="Sutton G.G."/>
            <person name="Yasuhara J.C."/>
            <person name="Wakimoto B.T."/>
            <person name="Myers E.W."/>
            <person name="Celniker S.E."/>
            <person name="Rubin G.M."/>
            <person name="Karpen G.H."/>
        </authorList>
    </citation>
    <scope>NUCLEOTIDE SEQUENCE [LARGE SCALE GENOMIC DNA]</scope>
    <source>
        <strain evidence="5">Berkeley</strain>
    </source>
</reference>
<keyword evidence="5" id="KW-1185">Reference proteome</keyword>
<dbReference type="GO" id="GO:0035220">
    <property type="term" value="P:wing disc development"/>
    <property type="evidence" value="ECO:0000315"/>
    <property type="project" value="FlyBase"/>
</dbReference>
<dbReference type="GO" id="GO:0016020">
    <property type="term" value="C:membrane"/>
    <property type="evidence" value="ECO:0000250"/>
    <property type="project" value="FlyBase"/>
</dbReference>
<reference evidence="3 5" key="9">
    <citation type="journal article" date="2015" name="G3 (Bethesda)">
        <title>Gene Model Annotations for Drosophila melanogaster: Impact of High-Throughput Data.</title>
        <authorList>
            <consortium name="FlyBase Consortium"/>
            <person name="Matthews B.B."/>
            <person name="Dos Santos G."/>
            <person name="Crosby M.A."/>
            <person name="Emmert D.B."/>
            <person name="St Pierre S.E."/>
            <person name="Gramates L.S."/>
            <person name="Zhou P."/>
            <person name="Schroeder A.J."/>
            <person name="Falls K."/>
            <person name="Strelets V."/>
            <person name="Russo S.M."/>
            <person name="Gelbart W.M."/>
            <person name="null"/>
        </authorList>
    </citation>
    <scope>NUCLEOTIDE SEQUENCE [LARGE SCALE GENOMIC DNA]</scope>
    <source>
        <strain evidence="5">Berkeley</strain>
    </source>
</reference>
<keyword evidence="3" id="KW-0813">Transport</keyword>
<accession>X2JAW9</accession>
<dbReference type="AGR" id="FB:FBgn0032706"/>
<dbReference type="DNASU" id="35131"/>
<reference evidence="3 5" key="8">
    <citation type="journal article" date="2007" name="Science">
        <title>Sequence finishing and mapping of Drosophila melanogaster heterochromatin.</title>
        <authorList>
            <person name="Hoskins R.A."/>
            <person name="Carlson J.W."/>
            <person name="Kennedy C."/>
            <person name="Acevedo D."/>
            <person name="Evans-Holm M."/>
            <person name="Frise E."/>
            <person name="Wan K.H."/>
            <person name="Park S."/>
            <person name="Mendez-Lago M."/>
            <person name="Rossi F."/>
            <person name="Villasante A."/>
            <person name="Dimitri P."/>
            <person name="Karpen G.H."/>
            <person name="Celniker S.E."/>
        </authorList>
    </citation>
    <scope>NUCLEOTIDE SEQUENCE [LARGE SCALE GENOMIC DNA]</scope>
    <source>
        <strain evidence="5">Berkeley</strain>
    </source>
</reference>
<feature type="compositionally biased region" description="Polar residues" evidence="1">
    <location>
        <begin position="14"/>
        <end position="24"/>
    </location>
</feature>
<reference evidence="3 5" key="1">
    <citation type="journal article" date="2000" name="Science">
        <title>The genome sequence of Drosophila melanogaster.</title>
        <authorList>
            <person name="Adams M.D."/>
            <person name="Celniker S.E."/>
            <person name="Holt R.A."/>
            <person name="Evans C.A."/>
            <person name="Gocayne J.D."/>
            <person name="Amanatides P.G."/>
            <person name="Scherer S.E."/>
            <person name="Li P.W."/>
            <person name="Hoskins R.A."/>
            <person name="Galle R.F."/>
            <person name="George R.A."/>
            <person name="Lewis S.E."/>
            <person name="Richards S."/>
            <person name="Ashburner M."/>
            <person name="Henderson S.N."/>
            <person name="Sutton G.G."/>
            <person name="Wortman J.R."/>
            <person name="Yandell M.D."/>
            <person name="Zhang Q."/>
            <person name="Chen L.X."/>
            <person name="Brandon R.C."/>
            <person name="Rogers Y.H."/>
            <person name="Blazej R.G."/>
            <person name="Champe M."/>
            <person name="Pfeiffer B.D."/>
            <person name="Wan K.H."/>
            <person name="Doyle C."/>
            <person name="Baxter E.G."/>
            <person name="Helt G."/>
            <person name="Nelson C.R."/>
            <person name="Gabor G.L."/>
            <person name="Abril J.F."/>
            <person name="Agbayani A."/>
            <person name="An H.J."/>
            <person name="Andrews-Pfannkoch C."/>
            <person name="Baldwin D."/>
            <person name="Ballew R.M."/>
            <person name="Basu A."/>
            <person name="Baxendale J."/>
            <person name="Bayraktaroglu L."/>
            <person name="Beasley E.M."/>
            <person name="Beeson K.Y."/>
            <person name="Benos P.V."/>
            <person name="Berman B.P."/>
            <person name="Bhandari D."/>
            <person name="Bolshakov S."/>
            <person name="Borkova D."/>
            <person name="Botchan M.R."/>
            <person name="Bouck J."/>
            <person name="Brokstein P."/>
            <person name="Brottier P."/>
            <person name="Burtis K.C."/>
            <person name="Busam D.A."/>
            <person name="Butler H."/>
            <person name="Cadieu E."/>
            <person name="Center A."/>
            <person name="Chandra I."/>
            <person name="Cherry J.M."/>
            <person name="Cawley S."/>
            <person name="Dahlke C."/>
            <person name="Davenport L.B."/>
            <person name="Davies P."/>
            <person name="de Pablos B."/>
            <person name="Delcher A."/>
            <person name="Deng Z."/>
            <person name="Mays A.D."/>
            <person name="Dew I."/>
            <person name="Dietz S.M."/>
            <person name="Dodson K."/>
            <person name="Doup L.E."/>
            <person name="Downes M."/>
            <person name="Dugan-Rocha S."/>
            <person name="Dunkov B.C."/>
            <person name="Dunn P."/>
            <person name="Durbin K.J."/>
            <person name="Evangelista C.C."/>
            <person name="Ferraz C."/>
            <person name="Ferriera S."/>
            <person name="Fleischmann W."/>
            <person name="Fosler C."/>
            <person name="Gabrielian A.E."/>
            <person name="Garg N.S."/>
            <person name="Gelbart W.M."/>
            <person name="Glasser K."/>
            <person name="Glodek A."/>
            <person name="Gong F."/>
            <person name="Gorrell J.H."/>
            <person name="Gu Z."/>
            <person name="Guan P."/>
            <person name="Harris M."/>
            <person name="Harris N.L."/>
            <person name="Harvey D."/>
            <person name="Heiman T.J."/>
            <person name="Hernandez J.R."/>
            <person name="Houck J."/>
            <person name="Hostin D."/>
            <person name="Houston K.A."/>
            <person name="Howland T.J."/>
            <person name="Wei M.H."/>
            <person name="Ibegwam C."/>
            <person name="Jalali M."/>
            <person name="Kalush F."/>
            <person name="Karpen G.H."/>
            <person name="Ke Z."/>
            <person name="Kennison J.A."/>
            <person name="Ketchum K.A."/>
            <person name="Kimmel B.E."/>
            <person name="Kodira C.D."/>
            <person name="Kraft C."/>
            <person name="Kravitz S."/>
            <person name="Kulp D."/>
            <person name="Lai Z."/>
            <person name="Lasko P."/>
            <person name="Lei Y."/>
            <person name="Levitsky A.A."/>
            <person name="Li J."/>
            <person name="Li Z."/>
            <person name="Liang Y."/>
            <person name="Lin X."/>
            <person name="Liu X."/>
            <person name="Mattei B."/>
            <person name="McIntosh T.C."/>
            <person name="McLeod M.P."/>
            <person name="McPherson D."/>
            <person name="Merkulov G."/>
            <person name="Milshina N.V."/>
            <person name="Mobarry C."/>
            <person name="Morris J."/>
            <person name="Moshrefi A."/>
            <person name="Mount S.M."/>
            <person name="Moy M."/>
            <person name="Murphy B."/>
            <person name="Murphy L."/>
            <person name="Muzny D.M."/>
            <person name="Nelson D.L."/>
            <person name="Nelson D.R."/>
            <person name="Nelson K.A."/>
            <person name="Nixon K."/>
            <person name="Nusskern D.R."/>
            <person name="Pacleb J.M."/>
            <person name="Palazzolo M."/>
            <person name="Pittman G.S."/>
            <person name="Pan S."/>
            <person name="Pollard J."/>
            <person name="Puri V."/>
            <person name="Reese M.G."/>
            <person name="Reinert K."/>
            <person name="Remington K."/>
            <person name="Saunders R.D."/>
            <person name="Scheeler F."/>
            <person name="Shen H."/>
            <person name="Shue B.C."/>
            <person name="Siden-Kiamos I."/>
            <person name="Simpson M."/>
            <person name="Skupski M.P."/>
            <person name="Smith T."/>
            <person name="Spier E."/>
            <person name="Spradling A.C."/>
            <person name="Stapleton M."/>
            <person name="Strong R."/>
            <person name="Sun E."/>
            <person name="Svirskas R."/>
            <person name="Tector C."/>
            <person name="Turner R."/>
            <person name="Venter E."/>
            <person name="Wang A.H."/>
            <person name="Wang X."/>
            <person name="Wang Z.Y."/>
            <person name="Wassarman D.A."/>
            <person name="Weinstock G.M."/>
            <person name="Weissenbach J."/>
            <person name="Williams S.M."/>
            <person name="WoodageT"/>
            <person name="Worley K.C."/>
            <person name="Wu D."/>
            <person name="Yang S."/>
            <person name="Yao Q.A."/>
            <person name="Ye J."/>
            <person name="Yeh R.F."/>
            <person name="Zaveri J.S."/>
            <person name="Zhan M."/>
            <person name="Zhang G."/>
            <person name="Zhao Q."/>
            <person name="Zheng L."/>
            <person name="Zheng X.H."/>
            <person name="Zhong F.N."/>
            <person name="Zhong W."/>
            <person name="Zhou X."/>
            <person name="Zhu S."/>
            <person name="Zhu X."/>
            <person name="Smith H.O."/>
            <person name="Gibbs R.A."/>
            <person name="Myers E.W."/>
            <person name="Rubin G.M."/>
            <person name="Venter J.C."/>
        </authorList>
    </citation>
    <scope>NUCLEOTIDE SEQUENCE [LARGE SCALE GENOMIC DNA]</scope>
    <source>
        <strain evidence="5">Berkeley</strain>
    </source>
</reference>
<evidence type="ECO:0000259" key="2">
    <source>
        <dbReference type="Pfam" id="PF01007"/>
    </source>
</evidence>
<reference evidence="3 5" key="2">
    <citation type="journal article" date="2002" name="Genome Biol.">
        <title>Finishing a whole-genome shotgun: release 3 of the Drosophila melanogaster euchromatic genome sequence.</title>
        <authorList>
            <person name="Celniker S.E."/>
            <person name="Wheeler D.A."/>
            <person name="Kronmiller B."/>
            <person name="Carlson J.W."/>
            <person name="Halpern A."/>
            <person name="Patel S."/>
            <person name="Adams M."/>
            <person name="Champe M."/>
            <person name="Dugan S.P."/>
            <person name="Frise E."/>
            <person name="Hodgson A."/>
            <person name="George R.A."/>
            <person name="Hoskins R.A."/>
            <person name="Laverty T."/>
            <person name="Muzny D.M."/>
            <person name="Nelson C.R."/>
            <person name="Pacleb J.M."/>
            <person name="Park S."/>
            <person name="Pfeiffer B.D."/>
            <person name="Richards S."/>
            <person name="Sodergren E.J."/>
            <person name="Svirskas R."/>
            <person name="Tabor P.E."/>
            <person name="Wan K."/>
            <person name="Stapleton M."/>
            <person name="Sutton G.G."/>
            <person name="Venter C."/>
            <person name="Weinstock G."/>
            <person name="Scherer S.E."/>
            <person name="Myers E.W."/>
            <person name="Gibbs R.A."/>
            <person name="Rubin G.M."/>
        </authorList>
    </citation>
    <scope>NUCLEOTIDE SEQUENCE [LARGE SCALE GENOMIC DNA]</scope>
    <source>
        <strain evidence="5">Berkeley</strain>
    </source>
</reference>
<reference evidence="3 5" key="3">
    <citation type="journal article" date="2002" name="Genome Biol.">
        <title>Annotation of the Drosophila melanogaster euchromatic genome: a systematic review.</title>
        <authorList>
            <person name="Misra S."/>
            <person name="Crosby M.A."/>
            <person name="Mungall C.J."/>
            <person name="Matthews B.B."/>
            <person name="Campbell K.S."/>
            <person name="Hradecky P."/>
            <person name="Huang Y."/>
            <person name="Kaminker J.S."/>
            <person name="Millburn G.H."/>
            <person name="Prochnik S.E."/>
            <person name="Smith C.D."/>
            <person name="Tupy J.L."/>
            <person name="Whitfied E.J."/>
            <person name="Bayraktaroglu L."/>
            <person name="Berman B.P."/>
            <person name="Bettencourt B.R."/>
            <person name="Celniker S.E."/>
            <person name="de Grey A.D."/>
            <person name="Drysdale R.A."/>
            <person name="Harris N.L."/>
            <person name="Richter J."/>
            <person name="Russo S."/>
            <person name="Schroeder A.J."/>
            <person name="Shu S.Q."/>
            <person name="Stapleton M."/>
            <person name="Yamada C."/>
            <person name="Ashburner M."/>
            <person name="Gelbart W.M."/>
            <person name="Rubin G.M."/>
            <person name="Lewis S.E."/>
        </authorList>
    </citation>
    <scope>GENOME REANNOTATION</scope>
    <source>
        <strain evidence="5">Berkeley</strain>
    </source>
</reference>
<dbReference type="GeneID" id="35131"/>
<dbReference type="Proteomes" id="UP000000803">
    <property type="component" value="Chromosome 2L"/>
</dbReference>
<dbReference type="OrthoDB" id="273257at2759"/>
<reference evidence="3 5" key="6">
    <citation type="journal article" date="2005" name="PLoS Comput. Biol.">
        <title>Combined evidence annotation of transposable elements in genome sequences.</title>
        <authorList>
            <person name="Quesneville H."/>
            <person name="Bergman C.M."/>
            <person name="Andrieu O."/>
            <person name="Autard D."/>
            <person name="Nouaud D."/>
            <person name="Ashburner M."/>
            <person name="Anxolabehere D."/>
        </authorList>
    </citation>
    <scope>NUCLEOTIDE SEQUENCE [LARGE SCALE GENOMIC DNA]</scope>
    <source>
        <strain evidence="5">Berkeley</strain>
    </source>
</reference>
<dbReference type="Bgee" id="FBgn0032706">
    <property type="expression patterns" value="Expressed in adult optic chiasma glial cell (Drosophila) in brain and 37 other cell types or tissues"/>
</dbReference>
<reference evidence="3 5" key="7">
    <citation type="journal article" date="2007" name="Science">
        <title>The Release 5.1 annotation of Drosophila melanogaster heterochromatin.</title>
        <authorList>
            <person name="Smith C.D."/>
            <person name="Shu S."/>
            <person name="Mungall C.J."/>
            <person name="Karpen G.H."/>
        </authorList>
    </citation>
    <scope>NUCLEOTIDE SEQUENCE [LARGE SCALE GENOMIC DNA]</scope>
    <source>
        <strain evidence="5">Berkeley</strain>
    </source>
</reference>
<keyword evidence="3" id="KW-0407">Ion channel</keyword>
<organism evidence="3 5">
    <name type="scientific">Drosophila melanogaster</name>
    <name type="common">Fruit fly</name>
    <dbReference type="NCBI Taxonomy" id="7227"/>
    <lineage>
        <taxon>Eukaryota</taxon>
        <taxon>Metazoa</taxon>
        <taxon>Ecdysozoa</taxon>
        <taxon>Arthropoda</taxon>
        <taxon>Hexapoda</taxon>
        <taxon>Insecta</taxon>
        <taxon>Pterygota</taxon>
        <taxon>Neoptera</taxon>
        <taxon>Endopterygota</taxon>
        <taxon>Diptera</taxon>
        <taxon>Brachycera</taxon>
        <taxon>Muscomorpha</taxon>
        <taxon>Ephydroidea</taxon>
        <taxon>Drosophilidae</taxon>
        <taxon>Drosophila</taxon>
        <taxon>Sophophora</taxon>
    </lineage>
</organism>